<sequence length="215" mass="19539">MSKVTPSALRGLSVAAGTVGLAAVGAAVAAAPAGAAVPGLSGLGGGGLPLSTNALSAVKGLLSHNPGQIAGVPIAGLPGLSQLSDAMDAAGPGVQAIPGLSSLGFGAPSAETRSRKVDDDHQSAAHAASAAKAAQTAATMPVPAAPGAPAAPAAPGAVPPPAATPQPAASPPAAKGPLSNVTDALPVKSLPVIGGLAGGLPLLGGGGGLGGLPLG</sequence>
<comment type="caution">
    <text evidence="3">The sequence shown here is derived from an EMBL/GenBank/DDBJ whole genome shotgun (WGS) entry which is preliminary data.</text>
</comment>
<feature type="compositionally biased region" description="Basic and acidic residues" evidence="1">
    <location>
        <begin position="112"/>
        <end position="123"/>
    </location>
</feature>
<feature type="signal peptide" evidence="2">
    <location>
        <begin position="1"/>
        <end position="35"/>
    </location>
</feature>
<evidence type="ECO:0000313" key="3">
    <source>
        <dbReference type="EMBL" id="GAA1972825.1"/>
    </source>
</evidence>
<proteinExistence type="predicted"/>
<feature type="compositionally biased region" description="Low complexity" evidence="1">
    <location>
        <begin position="124"/>
        <end position="156"/>
    </location>
</feature>
<feature type="region of interest" description="Disordered" evidence="1">
    <location>
        <begin position="105"/>
        <end position="177"/>
    </location>
</feature>
<dbReference type="RefSeq" id="WP_344658152.1">
    <property type="nucleotide sequence ID" value="NZ_BAAAQM010000018.1"/>
</dbReference>
<evidence type="ECO:0000313" key="4">
    <source>
        <dbReference type="Proteomes" id="UP001499854"/>
    </source>
</evidence>
<keyword evidence="2" id="KW-0732">Signal</keyword>
<feature type="compositionally biased region" description="Pro residues" evidence="1">
    <location>
        <begin position="157"/>
        <end position="170"/>
    </location>
</feature>
<dbReference type="Proteomes" id="UP001499854">
    <property type="component" value="Unassembled WGS sequence"/>
</dbReference>
<evidence type="ECO:0000256" key="1">
    <source>
        <dbReference type="SAM" id="MobiDB-lite"/>
    </source>
</evidence>
<name>A0ABN2RQI5_9ACTN</name>
<keyword evidence="4" id="KW-1185">Reference proteome</keyword>
<protein>
    <submittedName>
        <fullName evidence="3">Uncharacterized protein</fullName>
    </submittedName>
</protein>
<accession>A0ABN2RQI5</accession>
<gene>
    <name evidence="3" type="ORF">GCM10009838_35630</name>
</gene>
<evidence type="ECO:0000256" key="2">
    <source>
        <dbReference type="SAM" id="SignalP"/>
    </source>
</evidence>
<organism evidence="3 4">
    <name type="scientific">Catenulispora subtropica</name>
    <dbReference type="NCBI Taxonomy" id="450798"/>
    <lineage>
        <taxon>Bacteria</taxon>
        <taxon>Bacillati</taxon>
        <taxon>Actinomycetota</taxon>
        <taxon>Actinomycetes</taxon>
        <taxon>Catenulisporales</taxon>
        <taxon>Catenulisporaceae</taxon>
        <taxon>Catenulispora</taxon>
    </lineage>
</organism>
<reference evidence="3 4" key="1">
    <citation type="journal article" date="2019" name="Int. J. Syst. Evol. Microbiol.">
        <title>The Global Catalogue of Microorganisms (GCM) 10K type strain sequencing project: providing services to taxonomists for standard genome sequencing and annotation.</title>
        <authorList>
            <consortium name="The Broad Institute Genomics Platform"/>
            <consortium name="The Broad Institute Genome Sequencing Center for Infectious Disease"/>
            <person name="Wu L."/>
            <person name="Ma J."/>
        </authorList>
    </citation>
    <scope>NUCLEOTIDE SEQUENCE [LARGE SCALE GENOMIC DNA]</scope>
    <source>
        <strain evidence="3 4">JCM 16013</strain>
    </source>
</reference>
<feature type="chain" id="PRO_5045434913" evidence="2">
    <location>
        <begin position="36"/>
        <end position="215"/>
    </location>
</feature>
<dbReference type="EMBL" id="BAAAQM010000018">
    <property type="protein sequence ID" value="GAA1972825.1"/>
    <property type="molecule type" value="Genomic_DNA"/>
</dbReference>